<evidence type="ECO:0000313" key="2">
    <source>
        <dbReference type="EMBL" id="REL30805.1"/>
    </source>
</evidence>
<keyword evidence="1 2" id="KW-0808">Transferase</keyword>
<dbReference type="GO" id="GO:0016301">
    <property type="term" value="F:kinase activity"/>
    <property type="evidence" value="ECO:0007669"/>
    <property type="project" value="UniProtKB-KW"/>
</dbReference>
<dbReference type="AlphaFoldDB" id="A0A3E0U3N4"/>
<organism evidence="2 3">
    <name type="scientific">Thalassotalea euphylliae</name>
    <dbReference type="NCBI Taxonomy" id="1655234"/>
    <lineage>
        <taxon>Bacteria</taxon>
        <taxon>Pseudomonadati</taxon>
        <taxon>Pseudomonadota</taxon>
        <taxon>Gammaproteobacteria</taxon>
        <taxon>Alteromonadales</taxon>
        <taxon>Colwelliaceae</taxon>
        <taxon>Thalassotalea</taxon>
    </lineage>
</organism>
<dbReference type="Gene3D" id="3.30.420.40">
    <property type="match status" value="2"/>
</dbReference>
<sequence length="379" mass="40890">MTRYYIGLMSGTSADGIDVALVDFSHGKPVLVASHYQAYDETTQSQITALYISSDNEIERMGRLDKALAKQFSNAVKTLLINANVSAEQIIAIGNHGQTIRHRPSLASQVETNPFTLQIGCSQTLACLTGIEVVGQFRLKDIALGGQGAPLVPPFHQFLLAGTPAANNHSVIVNIGGIANLTFLPSNDQAIQGYDTGPGNCLLDDWYQIHHQGSYFDKNGAWAASGTCNQDLLNTLLSDEYFKQPAPKSTGREIYNLTWLNKHLDNQAHKPEDVQATLLNLTARTIADQIKKLTSGSTQTCAVWLCGGGRLNPTLQQALAKEVDSVSVAAIEQLEIDGDQLEAMAFAWLAFAYINQLPSNMPAVTGAEKTTTLGALFSP</sequence>
<name>A0A3E0U3N4_9GAMM</name>
<dbReference type="GO" id="GO:0005524">
    <property type="term" value="F:ATP binding"/>
    <property type="evidence" value="ECO:0007669"/>
    <property type="project" value="UniProtKB-UniRule"/>
</dbReference>
<accession>A0A3E0U3N4</accession>
<keyword evidence="1 2" id="KW-0418">Kinase</keyword>
<dbReference type="EMBL" id="QUOT01000001">
    <property type="protein sequence ID" value="REL30805.1"/>
    <property type="molecule type" value="Genomic_DNA"/>
</dbReference>
<reference evidence="3" key="1">
    <citation type="submission" date="2018-08" db="EMBL/GenBank/DDBJ databases">
        <title>Thalassotalea euphylliae genome.</title>
        <authorList>
            <person name="Summers S."/>
            <person name="Rice S.A."/>
            <person name="Freckelton M.L."/>
            <person name="Nedved B.T."/>
            <person name="Hadfield M.G."/>
        </authorList>
    </citation>
    <scope>NUCLEOTIDE SEQUENCE [LARGE SCALE GENOMIC DNA]</scope>
    <source>
        <strain evidence="3">H3</strain>
    </source>
</reference>
<dbReference type="PANTHER" id="PTHR30605:SF0">
    <property type="entry name" value="ANHYDRO-N-ACETYLMURAMIC ACID KINASE"/>
    <property type="match status" value="1"/>
</dbReference>
<dbReference type="GO" id="GO:0006040">
    <property type="term" value="P:amino sugar metabolic process"/>
    <property type="evidence" value="ECO:0007669"/>
    <property type="project" value="InterPro"/>
</dbReference>
<dbReference type="InterPro" id="IPR005338">
    <property type="entry name" value="Anhydro_N_Ac-Mur_kinase"/>
</dbReference>
<feature type="binding site" evidence="1">
    <location>
        <begin position="11"/>
        <end position="18"/>
    </location>
    <ligand>
        <name>ATP</name>
        <dbReference type="ChEBI" id="CHEBI:30616"/>
    </ligand>
</feature>
<dbReference type="GO" id="GO:0009254">
    <property type="term" value="P:peptidoglycan turnover"/>
    <property type="evidence" value="ECO:0007669"/>
    <property type="project" value="UniProtKB-UniRule"/>
</dbReference>
<evidence type="ECO:0000256" key="1">
    <source>
        <dbReference type="HAMAP-Rule" id="MF_01270"/>
    </source>
</evidence>
<comment type="caution">
    <text evidence="2">The sequence shown here is derived from an EMBL/GenBank/DDBJ whole genome shotgun (WGS) entry which is preliminary data.</text>
</comment>
<dbReference type="GO" id="GO:0097175">
    <property type="term" value="P:1,6-anhydro-N-acetyl-beta-muramic acid catabolic process"/>
    <property type="evidence" value="ECO:0007669"/>
    <property type="project" value="UniProtKB-UniRule"/>
</dbReference>
<protein>
    <recommendedName>
        <fullName evidence="1">Anhydro-N-acetylmuramic acid kinase</fullName>
        <ecNumber evidence="1">2.7.1.170</ecNumber>
    </recommendedName>
    <alternativeName>
        <fullName evidence="1">AnhMurNAc kinase</fullName>
    </alternativeName>
</protein>
<comment type="function">
    <text evidence="1">Catalyzes the specific phosphorylation of 1,6-anhydro-N-acetylmuramic acid (anhMurNAc) with the simultaneous cleavage of the 1,6-anhydro ring, generating MurNAc-6-P. Is required for the utilization of anhMurNAc either imported from the medium or derived from its own cell wall murein, and thus plays a role in cell wall recycling.</text>
</comment>
<keyword evidence="1" id="KW-0067">ATP-binding</keyword>
<dbReference type="RefSeq" id="WP_116015258.1">
    <property type="nucleotide sequence ID" value="NZ_QUOT01000001.1"/>
</dbReference>
<dbReference type="SUPFAM" id="SSF53067">
    <property type="entry name" value="Actin-like ATPase domain"/>
    <property type="match status" value="1"/>
</dbReference>
<dbReference type="NCBIfam" id="NF007139">
    <property type="entry name" value="PRK09585.1-3"/>
    <property type="match status" value="1"/>
</dbReference>
<gene>
    <name evidence="1" type="primary">anmK</name>
    <name evidence="2" type="ORF">DXX94_08785</name>
</gene>
<dbReference type="Pfam" id="PF03702">
    <property type="entry name" value="AnmK"/>
    <property type="match status" value="1"/>
</dbReference>
<keyword evidence="1" id="KW-0547">Nucleotide-binding</keyword>
<comment type="similarity">
    <text evidence="1">Belongs to the anhydro-N-acetylmuramic acid kinase family.</text>
</comment>
<comment type="catalytic activity">
    <reaction evidence="1">
        <text>1,6-anhydro-N-acetyl-beta-muramate + ATP + H2O = N-acetyl-D-muramate 6-phosphate + ADP + H(+)</text>
        <dbReference type="Rhea" id="RHEA:24952"/>
        <dbReference type="ChEBI" id="CHEBI:15377"/>
        <dbReference type="ChEBI" id="CHEBI:15378"/>
        <dbReference type="ChEBI" id="CHEBI:30616"/>
        <dbReference type="ChEBI" id="CHEBI:58690"/>
        <dbReference type="ChEBI" id="CHEBI:58722"/>
        <dbReference type="ChEBI" id="CHEBI:456216"/>
        <dbReference type="EC" id="2.7.1.170"/>
    </reaction>
</comment>
<dbReference type="CDD" id="cd24050">
    <property type="entry name" value="ASKHA_NBD_ANMK"/>
    <property type="match status" value="1"/>
</dbReference>
<keyword evidence="1" id="KW-0119">Carbohydrate metabolism</keyword>
<dbReference type="PANTHER" id="PTHR30605">
    <property type="entry name" value="ANHYDRO-N-ACETYLMURAMIC ACID KINASE"/>
    <property type="match status" value="1"/>
</dbReference>
<evidence type="ECO:0000313" key="3">
    <source>
        <dbReference type="Proteomes" id="UP000256899"/>
    </source>
</evidence>
<dbReference type="UniPathway" id="UPA00544"/>
<keyword evidence="3" id="KW-1185">Reference proteome</keyword>
<dbReference type="EC" id="2.7.1.170" evidence="1"/>
<comment type="pathway">
    <text evidence="1">Cell wall biogenesis; peptidoglycan recycling.</text>
</comment>
<dbReference type="HAMAP" id="MF_01270">
    <property type="entry name" value="AnhMurNAc_kinase"/>
    <property type="match status" value="1"/>
</dbReference>
<dbReference type="InterPro" id="IPR043129">
    <property type="entry name" value="ATPase_NBD"/>
</dbReference>
<dbReference type="GO" id="GO:0016773">
    <property type="term" value="F:phosphotransferase activity, alcohol group as acceptor"/>
    <property type="evidence" value="ECO:0007669"/>
    <property type="project" value="UniProtKB-UniRule"/>
</dbReference>
<dbReference type="Proteomes" id="UP000256899">
    <property type="component" value="Unassembled WGS sequence"/>
</dbReference>
<proteinExistence type="inferred from homology"/>
<comment type="pathway">
    <text evidence="1">Amino-sugar metabolism; 1,6-anhydro-N-acetylmuramate degradation.</text>
</comment>
<dbReference type="UniPathway" id="UPA00343"/>